<keyword evidence="9" id="KW-0653">Protein transport</keyword>
<keyword evidence="16" id="KW-1185">Reference proteome</keyword>
<feature type="region of interest" description="Disordered" evidence="13">
    <location>
        <begin position="111"/>
        <end position="137"/>
    </location>
</feature>
<sequence>MDTTDTITVQDTSSAAAAPPPVESNGWTSLVPMVLIFVVFYFLLIRPQEKKRRNQETLVSGVKKGEEVMTNSGLFGVISKINDSDNTVMLQIAKDVEIKVLKTSIADIVSRSKKPEDTKDKKQIDAKSASSVKQKKK</sequence>
<reference evidence="15 16" key="1">
    <citation type="submission" date="2023-03" db="EMBL/GenBank/DDBJ databases">
        <title>Host association and intracellularity evolved multiple times independently in the Rickettsiales.</title>
        <authorList>
            <person name="Castelli M."/>
            <person name="Nardi T."/>
            <person name="Gammuto L."/>
            <person name="Bellinzona G."/>
            <person name="Sabaneyeva E."/>
            <person name="Potekhin A."/>
            <person name="Serra V."/>
            <person name="Petroni G."/>
            <person name="Sassera D."/>
        </authorList>
    </citation>
    <scope>NUCLEOTIDE SEQUENCE [LARGE SCALE GENOMIC DNA]</scope>
    <source>
        <strain evidence="15 16">Sr 2-6</strain>
    </source>
</reference>
<dbReference type="EMBL" id="JARJFB010000020">
    <property type="protein sequence ID" value="MEA0970470.1"/>
    <property type="molecule type" value="Genomic_DNA"/>
</dbReference>
<evidence type="ECO:0000256" key="9">
    <source>
        <dbReference type="ARBA" id="ARBA00022927"/>
    </source>
</evidence>
<dbReference type="RefSeq" id="WP_322776374.1">
    <property type="nucleotide sequence ID" value="NZ_JARJFB010000020.1"/>
</dbReference>
<evidence type="ECO:0000256" key="8">
    <source>
        <dbReference type="ARBA" id="ARBA00022692"/>
    </source>
</evidence>
<feature type="transmembrane region" description="Helical" evidence="14">
    <location>
        <begin position="27"/>
        <end position="45"/>
    </location>
</feature>
<feature type="compositionally biased region" description="Basic and acidic residues" evidence="13">
    <location>
        <begin position="113"/>
        <end position="125"/>
    </location>
</feature>
<dbReference type="InterPro" id="IPR003849">
    <property type="entry name" value="Preprotein_translocase_YajC"/>
</dbReference>
<dbReference type="Proteomes" id="UP001291687">
    <property type="component" value="Unassembled WGS sequence"/>
</dbReference>
<gene>
    <name evidence="15" type="ORF">Megvenef_00435</name>
</gene>
<dbReference type="PRINTS" id="PR01853">
    <property type="entry name" value="YAJCTRNLCASE"/>
</dbReference>
<protein>
    <recommendedName>
        <fullName evidence="5">Sec translocon accessory complex subunit YajC</fullName>
    </recommendedName>
</protein>
<evidence type="ECO:0000256" key="14">
    <source>
        <dbReference type="SAM" id="Phobius"/>
    </source>
</evidence>
<keyword evidence="12 14" id="KW-0472">Membrane</keyword>
<feature type="region of interest" description="Disordered" evidence="13">
    <location>
        <begin position="1"/>
        <end position="22"/>
    </location>
</feature>
<proteinExistence type="inferred from homology"/>
<dbReference type="NCBIfam" id="TIGR00739">
    <property type="entry name" value="yajC"/>
    <property type="match status" value="1"/>
</dbReference>
<keyword evidence="10 14" id="KW-1133">Transmembrane helix</keyword>
<evidence type="ECO:0000256" key="13">
    <source>
        <dbReference type="SAM" id="MobiDB-lite"/>
    </source>
</evidence>
<dbReference type="Pfam" id="PF02699">
    <property type="entry name" value="YajC"/>
    <property type="match status" value="1"/>
</dbReference>
<evidence type="ECO:0000256" key="3">
    <source>
        <dbReference type="ARBA" id="ARBA00006742"/>
    </source>
</evidence>
<evidence type="ECO:0000313" key="15">
    <source>
        <dbReference type="EMBL" id="MEA0970470.1"/>
    </source>
</evidence>
<evidence type="ECO:0000256" key="12">
    <source>
        <dbReference type="ARBA" id="ARBA00023136"/>
    </source>
</evidence>
<organism evidence="15 16">
    <name type="scientific">Candidatus Megaera venefica</name>
    <dbReference type="NCBI Taxonomy" id="2055910"/>
    <lineage>
        <taxon>Bacteria</taxon>
        <taxon>Pseudomonadati</taxon>
        <taxon>Pseudomonadota</taxon>
        <taxon>Alphaproteobacteria</taxon>
        <taxon>Rickettsiales</taxon>
        <taxon>Rickettsiaceae</taxon>
        <taxon>Candidatus Megaera</taxon>
    </lineage>
</organism>
<keyword evidence="6" id="KW-0813">Transport</keyword>
<dbReference type="PANTHER" id="PTHR33909">
    <property type="entry name" value="SEC TRANSLOCON ACCESSORY COMPLEX SUBUNIT YAJC"/>
    <property type="match status" value="1"/>
</dbReference>
<evidence type="ECO:0000256" key="10">
    <source>
        <dbReference type="ARBA" id="ARBA00022989"/>
    </source>
</evidence>
<evidence type="ECO:0000313" key="16">
    <source>
        <dbReference type="Proteomes" id="UP001291687"/>
    </source>
</evidence>
<comment type="subunit">
    <text evidence="4">Part of the SecDF-YidC-YajC translocase complex. The SecDF-YidC-YajC translocase forms a supercomplex with SecYEG, called the holo-translocon (HTL).</text>
</comment>
<comment type="function">
    <text evidence="1">The SecYEG-SecDF-YajC-YidC holo-translocon (HTL) protein secretase/insertase is a supercomplex required for protein secretion, insertion of proteins into membranes, and assembly of membrane protein complexes. While the SecYEG complex is essential for assembly of a number of proteins and complexes, the SecDF-YajC-YidC subcomplex facilitates these functions.</text>
</comment>
<dbReference type="PANTHER" id="PTHR33909:SF1">
    <property type="entry name" value="SEC TRANSLOCON ACCESSORY COMPLEX SUBUNIT YAJC"/>
    <property type="match status" value="1"/>
</dbReference>
<comment type="subcellular location">
    <subcellularLocation>
        <location evidence="2">Cell inner membrane</location>
        <topology evidence="2">Single-pass membrane protein</topology>
    </subcellularLocation>
</comment>
<evidence type="ECO:0000256" key="4">
    <source>
        <dbReference type="ARBA" id="ARBA00011718"/>
    </source>
</evidence>
<comment type="caution">
    <text evidence="15">The sequence shown here is derived from an EMBL/GenBank/DDBJ whole genome shotgun (WGS) entry which is preliminary data.</text>
</comment>
<name>A0ABU5NBB6_9RICK</name>
<evidence type="ECO:0000256" key="11">
    <source>
        <dbReference type="ARBA" id="ARBA00023010"/>
    </source>
</evidence>
<keyword evidence="7" id="KW-1003">Cell membrane</keyword>
<comment type="similarity">
    <text evidence="3">Belongs to the YajC family.</text>
</comment>
<accession>A0ABU5NBB6</accession>
<evidence type="ECO:0000256" key="2">
    <source>
        <dbReference type="ARBA" id="ARBA00004377"/>
    </source>
</evidence>
<evidence type="ECO:0000256" key="1">
    <source>
        <dbReference type="ARBA" id="ARBA00002061"/>
    </source>
</evidence>
<evidence type="ECO:0000256" key="7">
    <source>
        <dbReference type="ARBA" id="ARBA00022475"/>
    </source>
</evidence>
<dbReference type="SMART" id="SM01323">
    <property type="entry name" value="YajC"/>
    <property type="match status" value="1"/>
</dbReference>
<keyword evidence="8 14" id="KW-0812">Transmembrane</keyword>
<keyword evidence="11" id="KW-0811">Translocation</keyword>
<feature type="compositionally biased region" description="Low complexity" evidence="13">
    <location>
        <begin position="126"/>
        <end position="137"/>
    </location>
</feature>
<feature type="compositionally biased region" description="Polar residues" evidence="13">
    <location>
        <begin position="1"/>
        <end position="14"/>
    </location>
</feature>
<evidence type="ECO:0000256" key="5">
    <source>
        <dbReference type="ARBA" id="ARBA00014962"/>
    </source>
</evidence>
<evidence type="ECO:0000256" key="6">
    <source>
        <dbReference type="ARBA" id="ARBA00022448"/>
    </source>
</evidence>